<dbReference type="EMBL" id="CP002801">
    <property type="protein sequence ID" value="AEH10803.1"/>
    <property type="molecule type" value="Genomic_DNA"/>
</dbReference>
<evidence type="ECO:0000256" key="4">
    <source>
        <dbReference type="ARBA" id="ARBA00022741"/>
    </source>
</evidence>
<dbReference type="eggNOG" id="COG2361">
    <property type="taxonomic scope" value="Bacteria"/>
</dbReference>
<reference evidence="6 7" key="1">
    <citation type="submission" date="2011-05" db="EMBL/GenBank/DDBJ databases">
        <title>Complete sequence of chromosome of Frankia symbiont of Datisca glomerata.</title>
        <authorList>
            <consortium name="US DOE Joint Genome Institute"/>
            <person name="Lucas S."/>
            <person name="Han J."/>
            <person name="Lapidus A."/>
            <person name="Cheng J.-F."/>
            <person name="Goodwin L."/>
            <person name="Pitluck S."/>
            <person name="Peters L."/>
            <person name="Mikhailova N."/>
            <person name="Chertkov O."/>
            <person name="Teshima H."/>
            <person name="Han C."/>
            <person name="Tapia R."/>
            <person name="Land M."/>
            <person name="Hauser L."/>
            <person name="Kyrpides N."/>
            <person name="Ivanova N."/>
            <person name="Pagani I."/>
            <person name="Berry A."/>
            <person name="Pawlowski K."/>
            <person name="Persson T."/>
            <person name="Vanden Heuvel B."/>
            <person name="Benson D."/>
            <person name="Woyke T."/>
        </authorList>
    </citation>
    <scope>NUCLEOTIDE SEQUENCE [LARGE SCALE GENOMIC DNA]</scope>
    <source>
        <strain evidence="7">4085684</strain>
    </source>
</reference>
<dbReference type="GO" id="GO:0000166">
    <property type="term" value="F:nucleotide binding"/>
    <property type="evidence" value="ECO:0007669"/>
    <property type="project" value="UniProtKB-KW"/>
</dbReference>
<dbReference type="RefSeq" id="WP_013874691.1">
    <property type="nucleotide sequence ID" value="NC_015656.1"/>
</dbReference>
<keyword evidence="3" id="KW-0540">Nuclease</keyword>
<protein>
    <recommendedName>
        <fullName evidence="8">DUF86 domain-containing protein</fullName>
    </recommendedName>
</protein>
<dbReference type="Proteomes" id="UP000001549">
    <property type="component" value="Chromosome"/>
</dbReference>
<keyword evidence="5" id="KW-0378">Hydrolase</keyword>
<dbReference type="Pfam" id="PF01934">
    <property type="entry name" value="HepT-like"/>
    <property type="match status" value="1"/>
</dbReference>
<evidence type="ECO:0000256" key="2">
    <source>
        <dbReference type="ARBA" id="ARBA00022649"/>
    </source>
</evidence>
<evidence type="ECO:0000256" key="5">
    <source>
        <dbReference type="ARBA" id="ARBA00022801"/>
    </source>
</evidence>
<proteinExistence type="predicted"/>
<dbReference type="InterPro" id="IPR051813">
    <property type="entry name" value="HepT_RNase_toxin"/>
</dbReference>
<keyword evidence="1" id="KW-0597">Phosphoprotein</keyword>
<evidence type="ECO:0000256" key="3">
    <source>
        <dbReference type="ARBA" id="ARBA00022722"/>
    </source>
</evidence>
<dbReference type="AlphaFoldDB" id="F8B2C6"/>
<evidence type="ECO:0000313" key="6">
    <source>
        <dbReference type="EMBL" id="AEH10803.1"/>
    </source>
</evidence>
<evidence type="ECO:0008006" key="8">
    <source>
        <dbReference type="Google" id="ProtNLM"/>
    </source>
</evidence>
<keyword evidence="7" id="KW-1185">Reference proteome</keyword>
<dbReference type="STRING" id="656024.FsymDg_3520"/>
<name>F8B2C6_9ACTN</name>
<dbReference type="PANTHER" id="PTHR34139:SF1">
    <property type="entry name" value="RNASE MJ1380-RELATED"/>
    <property type="match status" value="1"/>
</dbReference>
<dbReference type="GO" id="GO:0004540">
    <property type="term" value="F:RNA nuclease activity"/>
    <property type="evidence" value="ECO:0007669"/>
    <property type="project" value="InterPro"/>
</dbReference>
<keyword evidence="2" id="KW-1277">Toxin-antitoxin system</keyword>
<organism evidence="6 7">
    <name type="scientific">Candidatus Protofrankia datiscae</name>
    <dbReference type="NCBI Taxonomy" id="2716812"/>
    <lineage>
        <taxon>Bacteria</taxon>
        <taxon>Bacillati</taxon>
        <taxon>Actinomycetota</taxon>
        <taxon>Actinomycetes</taxon>
        <taxon>Frankiales</taxon>
        <taxon>Frankiaceae</taxon>
        <taxon>Protofrankia</taxon>
    </lineage>
</organism>
<dbReference type="GO" id="GO:0016787">
    <property type="term" value="F:hydrolase activity"/>
    <property type="evidence" value="ECO:0007669"/>
    <property type="project" value="UniProtKB-KW"/>
</dbReference>
<dbReference type="KEGG" id="fsy:FsymDg_3520"/>
<sequence length="133" mass="14917">MNGCLCGGTRKRLADILDAAEKIAARVRRGRERYDADEDVQIVLTHLVQVIGEASFRLSSELTGRYRQVPWRQIVGMRHRVVHDYFAVDLDVLWAAASIDVPRLAEQVQGILDELTSHRDGIAGSHAAEDPER</sequence>
<accession>F8B2C6</accession>
<dbReference type="PANTHER" id="PTHR34139">
    <property type="entry name" value="UPF0331 PROTEIN MJ0127"/>
    <property type="match status" value="1"/>
</dbReference>
<dbReference type="GO" id="GO:0110001">
    <property type="term" value="C:toxin-antitoxin complex"/>
    <property type="evidence" value="ECO:0007669"/>
    <property type="project" value="InterPro"/>
</dbReference>
<evidence type="ECO:0000256" key="1">
    <source>
        <dbReference type="ARBA" id="ARBA00022553"/>
    </source>
</evidence>
<gene>
    <name evidence="6" type="ordered locus">FsymDg_3520</name>
</gene>
<evidence type="ECO:0000313" key="7">
    <source>
        <dbReference type="Proteomes" id="UP000001549"/>
    </source>
</evidence>
<keyword evidence="4" id="KW-0547">Nucleotide-binding</keyword>
<dbReference type="HOGENOM" id="CLU_142825_3_3_11"/>
<dbReference type="InterPro" id="IPR008201">
    <property type="entry name" value="HepT-like"/>
</dbReference>